<reference evidence="2 3" key="1">
    <citation type="submission" date="2014-11" db="EMBL/GenBank/DDBJ databases">
        <authorList>
            <person name="Wibberg Daniel"/>
        </authorList>
    </citation>
    <scope>NUCLEOTIDE SEQUENCE [LARGE SCALE GENOMIC DNA]</scope>
    <source>
        <strain evidence="2">Rhizoctonia solani AG1-IB 7/3/14</strain>
    </source>
</reference>
<sequence>MARKPQLVAGDPPSTQLIMKICTIHSAIHTLCRHVCSRSGFTHAKSHPRTPWPSDNPHREQFDHSTQLDYCSPSQG</sequence>
<feature type="region of interest" description="Disordered" evidence="1">
    <location>
        <begin position="41"/>
        <end position="76"/>
    </location>
</feature>
<organism evidence="2 3">
    <name type="scientific">Thanatephorus cucumeris (strain AG1-IB / isolate 7/3/14)</name>
    <name type="common">Lettuce bottom rot fungus</name>
    <name type="synonym">Rhizoctonia solani</name>
    <dbReference type="NCBI Taxonomy" id="1108050"/>
    <lineage>
        <taxon>Eukaryota</taxon>
        <taxon>Fungi</taxon>
        <taxon>Dikarya</taxon>
        <taxon>Basidiomycota</taxon>
        <taxon>Agaricomycotina</taxon>
        <taxon>Agaricomycetes</taxon>
        <taxon>Cantharellales</taxon>
        <taxon>Ceratobasidiaceae</taxon>
        <taxon>Rhizoctonia</taxon>
        <taxon>Rhizoctonia solani AG-1</taxon>
    </lineage>
</organism>
<evidence type="ECO:0000313" key="3">
    <source>
        <dbReference type="Proteomes" id="UP000059188"/>
    </source>
</evidence>
<dbReference type="Proteomes" id="UP000059188">
    <property type="component" value="Unassembled WGS sequence"/>
</dbReference>
<dbReference type="EMBL" id="LN679116">
    <property type="protein sequence ID" value="CEL54472.1"/>
    <property type="molecule type" value="Genomic_DNA"/>
</dbReference>
<protein>
    <submittedName>
        <fullName evidence="2">Uncharacterized protein</fullName>
    </submittedName>
</protein>
<evidence type="ECO:0000256" key="1">
    <source>
        <dbReference type="SAM" id="MobiDB-lite"/>
    </source>
</evidence>
<keyword evidence="3" id="KW-1185">Reference proteome</keyword>
<dbReference type="AlphaFoldDB" id="A0A0B7FE23"/>
<name>A0A0B7FE23_THACB</name>
<gene>
    <name evidence="2" type="ORF">RSOLAG1IB_07075</name>
</gene>
<accession>A0A0B7FE23</accession>
<proteinExistence type="predicted"/>
<evidence type="ECO:0000313" key="2">
    <source>
        <dbReference type="EMBL" id="CEL54472.1"/>
    </source>
</evidence>
<feature type="compositionally biased region" description="Polar residues" evidence="1">
    <location>
        <begin position="64"/>
        <end position="76"/>
    </location>
</feature>